<reference evidence="1 2" key="1">
    <citation type="submission" date="2021-06" db="EMBL/GenBank/DDBJ databases">
        <authorList>
            <person name="Sun Q."/>
            <person name="Li D."/>
        </authorList>
    </citation>
    <scope>NUCLEOTIDE SEQUENCE [LARGE SCALE GENOMIC DNA]</scope>
    <source>
        <strain evidence="1 2">MSJ-11</strain>
    </source>
</reference>
<sequence length="99" mass="11827">MIAFKKMWNDVEDIISKDEIKDIYIVEKYRDGFVVEDNLTNYFVGKQDFVNFWCNMLYFNEISLDDLNVKKEPNFKYVCAVIKELPYIKVNSGIISFME</sequence>
<protein>
    <submittedName>
        <fullName evidence="1">Uncharacterized protein</fullName>
    </submittedName>
</protein>
<proteinExistence type="predicted"/>
<name>A0ABS6EI32_9CLOT</name>
<dbReference type="RefSeq" id="WP_216439398.1">
    <property type="nucleotide sequence ID" value="NZ_JAHLQF010000002.1"/>
</dbReference>
<evidence type="ECO:0000313" key="1">
    <source>
        <dbReference type="EMBL" id="MBU5484876.1"/>
    </source>
</evidence>
<dbReference type="Proteomes" id="UP000726170">
    <property type="component" value="Unassembled WGS sequence"/>
</dbReference>
<comment type="caution">
    <text evidence="1">The sequence shown here is derived from an EMBL/GenBank/DDBJ whole genome shotgun (WGS) entry which is preliminary data.</text>
</comment>
<evidence type="ECO:0000313" key="2">
    <source>
        <dbReference type="Proteomes" id="UP000726170"/>
    </source>
</evidence>
<accession>A0ABS6EI32</accession>
<gene>
    <name evidence="1" type="ORF">KQI86_11065</name>
</gene>
<keyword evidence="2" id="KW-1185">Reference proteome</keyword>
<dbReference type="EMBL" id="JAHLQF010000002">
    <property type="protein sequence ID" value="MBU5484876.1"/>
    <property type="molecule type" value="Genomic_DNA"/>
</dbReference>
<organism evidence="1 2">
    <name type="scientific">Clostridium mobile</name>
    <dbReference type="NCBI Taxonomy" id="2841512"/>
    <lineage>
        <taxon>Bacteria</taxon>
        <taxon>Bacillati</taxon>
        <taxon>Bacillota</taxon>
        <taxon>Clostridia</taxon>
        <taxon>Eubacteriales</taxon>
        <taxon>Clostridiaceae</taxon>
        <taxon>Clostridium</taxon>
    </lineage>
</organism>